<dbReference type="Proteomes" id="UP001165090">
    <property type="component" value="Unassembled WGS sequence"/>
</dbReference>
<evidence type="ECO:0000256" key="1">
    <source>
        <dbReference type="SAM" id="MobiDB-lite"/>
    </source>
</evidence>
<keyword evidence="3" id="KW-1185">Reference proteome</keyword>
<organism evidence="2 3">
    <name type="scientific">Volvox africanus</name>
    <dbReference type="NCBI Taxonomy" id="51714"/>
    <lineage>
        <taxon>Eukaryota</taxon>
        <taxon>Viridiplantae</taxon>
        <taxon>Chlorophyta</taxon>
        <taxon>core chlorophytes</taxon>
        <taxon>Chlorophyceae</taxon>
        <taxon>CS clade</taxon>
        <taxon>Chlamydomonadales</taxon>
        <taxon>Volvocaceae</taxon>
        <taxon>Volvox</taxon>
    </lineage>
</organism>
<name>A0ABQ5RRF5_9CHLO</name>
<feature type="region of interest" description="Disordered" evidence="1">
    <location>
        <begin position="61"/>
        <end position="88"/>
    </location>
</feature>
<reference evidence="2 3" key="1">
    <citation type="journal article" date="2023" name="IScience">
        <title>Expanded male sex-determining region conserved during the evolution of homothallism in the green alga Volvox.</title>
        <authorList>
            <person name="Yamamoto K."/>
            <person name="Matsuzaki R."/>
            <person name="Mahakham W."/>
            <person name="Heman W."/>
            <person name="Sekimoto H."/>
            <person name="Kawachi M."/>
            <person name="Minakuchi Y."/>
            <person name="Toyoda A."/>
            <person name="Nozaki H."/>
        </authorList>
    </citation>
    <scope>NUCLEOTIDE SEQUENCE [LARGE SCALE GENOMIC DNA]</scope>
    <source>
        <strain evidence="2 3">NIES-4468</strain>
    </source>
</reference>
<gene>
    <name evidence="2" type="ORF">VaNZ11_002193</name>
</gene>
<evidence type="ECO:0000313" key="3">
    <source>
        <dbReference type="Proteomes" id="UP001165090"/>
    </source>
</evidence>
<dbReference type="EMBL" id="BSDZ01000005">
    <property type="protein sequence ID" value="GLI60153.1"/>
    <property type="molecule type" value="Genomic_DNA"/>
</dbReference>
<sequence length="147" mass="15050">DGSKESSGNGNGNGNGNGSGSGSHVNDMRDGLTAEDGKTTGSRVPGSAFIALAADTGTPGGIGGCRSGISRGGDDEGGGCSGPGDGRDADVEEDRLLAIYDALWDVVRAVERWQVGVHRWQVKVWKQQIAMRAQTLAMIAAFTGISE</sequence>
<proteinExistence type="predicted"/>
<feature type="region of interest" description="Disordered" evidence="1">
    <location>
        <begin position="1"/>
        <end position="44"/>
    </location>
</feature>
<evidence type="ECO:0000313" key="2">
    <source>
        <dbReference type="EMBL" id="GLI60153.1"/>
    </source>
</evidence>
<feature type="non-terminal residue" evidence="2">
    <location>
        <position position="147"/>
    </location>
</feature>
<feature type="compositionally biased region" description="Gly residues" evidence="1">
    <location>
        <begin position="9"/>
        <end position="21"/>
    </location>
</feature>
<comment type="caution">
    <text evidence="2">The sequence shown here is derived from an EMBL/GenBank/DDBJ whole genome shotgun (WGS) entry which is preliminary data.</text>
</comment>
<feature type="non-terminal residue" evidence="2">
    <location>
        <position position="1"/>
    </location>
</feature>
<protein>
    <submittedName>
        <fullName evidence="2">Uncharacterized protein</fullName>
    </submittedName>
</protein>
<feature type="compositionally biased region" description="Basic and acidic residues" evidence="1">
    <location>
        <begin position="26"/>
        <end position="38"/>
    </location>
</feature>
<accession>A0ABQ5RRF5</accession>